<dbReference type="InterPro" id="IPR023214">
    <property type="entry name" value="HAD_sf"/>
</dbReference>
<reference evidence="2" key="1">
    <citation type="journal article" date="2019" name="Int. J. Syst. Evol. Microbiol.">
        <title>The Global Catalogue of Microorganisms (GCM) 10K type strain sequencing project: providing services to taxonomists for standard genome sequencing and annotation.</title>
        <authorList>
            <consortium name="The Broad Institute Genomics Platform"/>
            <consortium name="The Broad Institute Genome Sequencing Center for Infectious Disease"/>
            <person name="Wu L."/>
            <person name="Ma J."/>
        </authorList>
    </citation>
    <scope>NUCLEOTIDE SEQUENCE [LARGE SCALE GENOMIC DNA]</scope>
    <source>
        <strain evidence="2">PCU 280</strain>
    </source>
</reference>
<dbReference type="GO" id="GO:0016787">
    <property type="term" value="F:hydrolase activity"/>
    <property type="evidence" value="ECO:0007669"/>
    <property type="project" value="UniProtKB-KW"/>
</dbReference>
<dbReference type="InterPro" id="IPR036412">
    <property type="entry name" value="HAD-like_sf"/>
</dbReference>
<accession>A0ABW1UXB3</accession>
<dbReference type="Pfam" id="PF00702">
    <property type="entry name" value="Hydrolase"/>
    <property type="match status" value="1"/>
</dbReference>
<dbReference type="EMBL" id="JBHSTE010000001">
    <property type="protein sequence ID" value="MFC6331079.1"/>
    <property type="molecule type" value="Genomic_DNA"/>
</dbReference>
<keyword evidence="2" id="KW-1185">Reference proteome</keyword>
<dbReference type="SUPFAM" id="SSF56784">
    <property type="entry name" value="HAD-like"/>
    <property type="match status" value="1"/>
</dbReference>
<dbReference type="Gene3D" id="1.10.150.240">
    <property type="entry name" value="Putative phosphatase, domain 2"/>
    <property type="match status" value="1"/>
</dbReference>
<name>A0ABW1UXB3_9BACL</name>
<keyword evidence="1" id="KW-0378">Hydrolase</keyword>
<evidence type="ECO:0000313" key="2">
    <source>
        <dbReference type="Proteomes" id="UP001596233"/>
    </source>
</evidence>
<dbReference type="Proteomes" id="UP001596233">
    <property type="component" value="Unassembled WGS sequence"/>
</dbReference>
<evidence type="ECO:0000313" key="1">
    <source>
        <dbReference type="EMBL" id="MFC6331079.1"/>
    </source>
</evidence>
<comment type="caution">
    <text evidence="1">The sequence shown here is derived from an EMBL/GenBank/DDBJ whole genome shotgun (WGS) entry which is preliminary data.</text>
</comment>
<dbReference type="EC" id="3.1.3.-" evidence="1"/>
<dbReference type="Gene3D" id="3.40.50.1000">
    <property type="entry name" value="HAD superfamily/HAD-like"/>
    <property type="match status" value="1"/>
</dbReference>
<dbReference type="PANTHER" id="PTHR43611:SF3">
    <property type="entry name" value="FLAVIN MONONUCLEOTIDE HYDROLASE 1, CHLOROPLATIC"/>
    <property type="match status" value="1"/>
</dbReference>
<protein>
    <submittedName>
        <fullName evidence="1">HAD family hydrolase</fullName>
        <ecNumber evidence="1">3.1.3.-</ecNumber>
    </submittedName>
</protein>
<dbReference type="RefSeq" id="WP_379229928.1">
    <property type="nucleotide sequence ID" value="NZ_JBHSTE010000001.1"/>
</dbReference>
<proteinExistence type="predicted"/>
<organism evidence="1 2">
    <name type="scientific">Paenibacillus septentrionalis</name>
    <dbReference type="NCBI Taxonomy" id="429342"/>
    <lineage>
        <taxon>Bacteria</taxon>
        <taxon>Bacillati</taxon>
        <taxon>Bacillota</taxon>
        <taxon>Bacilli</taxon>
        <taxon>Bacillales</taxon>
        <taxon>Paenibacillaceae</taxon>
        <taxon>Paenibacillus</taxon>
    </lineage>
</organism>
<sequence>MDKTLVLDVGGVLASNLSPGLWEQLSCIGQCEQQRLYAAYKQEISGRLWVGEVTERQWWEWLSARGINVASELRTSLIAQHLTPLPALNKLPQWAEQCRIFIMSNHRTEWLQPLLAPYLPYIERLHISDQDRLSKPDPAWFQHVDQHISKPSSVRFVDDSERNLAAAAHIGWLATLADSAGNWTSEVDEWLHSHPQ</sequence>
<dbReference type="PANTHER" id="PTHR43611">
    <property type="entry name" value="ALPHA-D-GLUCOSE 1-PHOSPHATE PHOSPHATASE"/>
    <property type="match status" value="1"/>
</dbReference>
<gene>
    <name evidence="1" type="ORF">ACFP56_00475</name>
</gene>
<dbReference type="InterPro" id="IPR023198">
    <property type="entry name" value="PGP-like_dom2"/>
</dbReference>